<keyword evidence="7" id="KW-0206">Cytoskeleton</keyword>
<protein>
    <submittedName>
        <fullName evidence="12">CSON007023 protein</fullName>
    </submittedName>
</protein>
<organism evidence="12">
    <name type="scientific">Culicoides sonorensis</name>
    <name type="common">Biting midge</name>
    <dbReference type="NCBI Taxonomy" id="179676"/>
    <lineage>
        <taxon>Eukaryota</taxon>
        <taxon>Metazoa</taxon>
        <taxon>Ecdysozoa</taxon>
        <taxon>Arthropoda</taxon>
        <taxon>Hexapoda</taxon>
        <taxon>Insecta</taxon>
        <taxon>Pterygota</taxon>
        <taxon>Neoptera</taxon>
        <taxon>Endopterygota</taxon>
        <taxon>Diptera</taxon>
        <taxon>Nematocera</taxon>
        <taxon>Chironomoidea</taxon>
        <taxon>Ceratopogonidae</taxon>
        <taxon>Ceratopogoninae</taxon>
        <taxon>Culicoides</taxon>
        <taxon>Monoculicoides</taxon>
    </lineage>
</organism>
<dbReference type="OMA" id="NLCRAIN"/>
<name>A0A336LXP5_CULSO</name>
<comment type="subcellular location">
    <subcellularLocation>
        <location evidence="1">Cytoplasm</location>
        <location evidence="1">Cytoskeleton</location>
        <location evidence="1">Flagellum axoneme</location>
    </subcellularLocation>
</comment>
<evidence type="ECO:0000256" key="6">
    <source>
        <dbReference type="ARBA" id="ARBA00023069"/>
    </source>
</evidence>
<comment type="subunit">
    <text evidence="9">Microtubule inner protein component of sperm flagellar doublet microtubules.</text>
</comment>
<dbReference type="InterPro" id="IPR008805">
    <property type="entry name" value="RIB43A"/>
</dbReference>
<feature type="compositionally biased region" description="Basic and acidic residues" evidence="11">
    <location>
        <begin position="117"/>
        <end position="135"/>
    </location>
</feature>
<proteinExistence type="inferred from homology"/>
<evidence type="ECO:0000256" key="4">
    <source>
        <dbReference type="ARBA" id="ARBA00022846"/>
    </source>
</evidence>
<dbReference type="AlphaFoldDB" id="A0A336LXP5"/>
<dbReference type="PANTHER" id="PTHR14517">
    <property type="entry name" value="RIB43A-RELATED"/>
    <property type="match status" value="1"/>
</dbReference>
<evidence type="ECO:0000256" key="3">
    <source>
        <dbReference type="ARBA" id="ARBA00022490"/>
    </source>
</evidence>
<keyword evidence="4" id="KW-0282">Flagellum</keyword>
<dbReference type="EMBL" id="UFQT01000264">
    <property type="protein sequence ID" value="SSX22580.1"/>
    <property type="molecule type" value="Genomic_DNA"/>
</dbReference>
<evidence type="ECO:0000256" key="8">
    <source>
        <dbReference type="ARBA" id="ARBA00023273"/>
    </source>
</evidence>
<accession>A0A336LXP5</accession>
<feature type="region of interest" description="Disordered" evidence="11">
    <location>
        <begin position="117"/>
        <end position="136"/>
    </location>
</feature>
<evidence type="ECO:0000256" key="5">
    <source>
        <dbReference type="ARBA" id="ARBA00023054"/>
    </source>
</evidence>
<dbReference type="Pfam" id="PF05914">
    <property type="entry name" value="RIB43A"/>
    <property type="match status" value="1"/>
</dbReference>
<gene>
    <name evidence="12" type="primary">CSON007023</name>
</gene>
<evidence type="ECO:0000256" key="9">
    <source>
        <dbReference type="ARBA" id="ARBA00046435"/>
    </source>
</evidence>
<feature type="coiled-coil region" evidence="10">
    <location>
        <begin position="150"/>
        <end position="197"/>
    </location>
</feature>
<reference evidence="12" key="1">
    <citation type="submission" date="2018-07" db="EMBL/GenBank/DDBJ databases">
        <authorList>
            <person name="Quirk P.G."/>
            <person name="Krulwich T.A."/>
        </authorList>
    </citation>
    <scope>NUCLEOTIDE SEQUENCE</scope>
</reference>
<evidence type="ECO:0000256" key="2">
    <source>
        <dbReference type="ARBA" id="ARBA00006875"/>
    </source>
</evidence>
<comment type="similarity">
    <text evidence="2">Belongs to the RIB43A family.</text>
</comment>
<dbReference type="VEuPathDB" id="VectorBase:CSON007023"/>
<keyword evidence="3" id="KW-0963">Cytoplasm</keyword>
<keyword evidence="5 10" id="KW-0175">Coiled coil</keyword>
<feature type="coiled-coil region" evidence="10">
    <location>
        <begin position="299"/>
        <end position="362"/>
    </location>
</feature>
<evidence type="ECO:0000256" key="11">
    <source>
        <dbReference type="SAM" id="MobiDB-lite"/>
    </source>
</evidence>
<evidence type="ECO:0000256" key="10">
    <source>
        <dbReference type="SAM" id="Coils"/>
    </source>
</evidence>
<dbReference type="PANTHER" id="PTHR14517:SF6">
    <property type="entry name" value="RE41410P"/>
    <property type="match status" value="1"/>
</dbReference>
<evidence type="ECO:0000313" key="12">
    <source>
        <dbReference type="EMBL" id="SSX22580.1"/>
    </source>
</evidence>
<evidence type="ECO:0000256" key="7">
    <source>
        <dbReference type="ARBA" id="ARBA00023212"/>
    </source>
</evidence>
<sequence length="382" mass="45937">MLNLKLLATKDDLKEATMIEQRRRFEGDRKKRIFNARERIIGVDKEALDQQITEKQKLAQEQAEKERKFLAEQERVNAIALEKERQLMMEKRRIFNEINDFRNKFQRPEDRREFDLYDPQGKRKDLPARLSDGDPRLTVSSAQKFEGEDLASMERKKAQIDQQKAWLEQQMKEKKEAEEFRKKAEEEQHEALIAREQRTLELQRTERQGKQKMLAAITQFNKELAFEQENRRKIHSQQEQEDNLAEQLNHITSDILTEAPHAEKSNFGPHRIVPYTYRRMTTHQIDELKNGQISQLHERQQIRSEKESVEKEWESLSENVSRAMSLIERDEIRKRRHQIMRIRQENQELAGEQNRIRHHIEKNVYTNEPTEAYYQMFNTTSR</sequence>
<keyword evidence="6" id="KW-0969">Cilium</keyword>
<keyword evidence="8" id="KW-0966">Cell projection</keyword>
<evidence type="ECO:0000256" key="1">
    <source>
        <dbReference type="ARBA" id="ARBA00004611"/>
    </source>
</evidence>